<keyword evidence="1" id="KW-0175">Coiled coil</keyword>
<dbReference type="RefSeq" id="WP_012077417.1">
    <property type="nucleotide sequence ID" value="NZ_CP021455.1"/>
</dbReference>
<evidence type="ECO:0000313" key="4">
    <source>
        <dbReference type="Proteomes" id="UP000196138"/>
    </source>
</evidence>
<name>A0A1Y0EKW1_9BURK</name>
<reference evidence="3 4" key="1">
    <citation type="submission" date="2017-05" db="EMBL/GenBank/DDBJ databases">
        <authorList>
            <person name="Song R."/>
            <person name="Chenine A.L."/>
            <person name="Ruprecht R.M."/>
        </authorList>
    </citation>
    <scope>NUCLEOTIDE SEQUENCE [LARGE SCALE GENOMIC DNA]</scope>
    <source>
        <strain evidence="3 4">DSM 26136</strain>
    </source>
</reference>
<evidence type="ECO:0000256" key="1">
    <source>
        <dbReference type="SAM" id="Coils"/>
    </source>
</evidence>
<proteinExistence type="predicted"/>
<accession>A0A1Y0EKW1</accession>
<feature type="domain" description="KfrA N-terminal DNA-binding" evidence="2">
    <location>
        <begin position="6"/>
        <end position="119"/>
    </location>
</feature>
<dbReference type="Proteomes" id="UP000196138">
    <property type="component" value="Chromosome"/>
</dbReference>
<evidence type="ECO:0000259" key="2">
    <source>
        <dbReference type="Pfam" id="PF11740"/>
    </source>
</evidence>
<sequence length="213" mass="22853">MQQVVTQQAVDAAADAIVAAGGKPTFRLIQQRVGGSFTTLKPMLAYWEARREKGEEAAVEVPDALLARGADLVRTIYAEVAQQARVESEAVRKDAEVRVGAMKGELSEATEEIARLEAQDAACADELAALREANRALELKVGRLEERAEHATRMEVELREARAALAKAEQQVIDLQAQLAKAGDVQQQLASLEERLAAAGVAPKGTKAKGKGE</sequence>
<dbReference type="GO" id="GO:0003677">
    <property type="term" value="F:DNA binding"/>
    <property type="evidence" value="ECO:0007669"/>
    <property type="project" value="UniProtKB-KW"/>
</dbReference>
<dbReference type="EMBL" id="CP021455">
    <property type="protein sequence ID" value="ARU04009.1"/>
    <property type="molecule type" value="Genomic_DNA"/>
</dbReference>
<feature type="coiled-coil region" evidence="1">
    <location>
        <begin position="92"/>
        <end position="195"/>
    </location>
</feature>
<dbReference type="KEGG" id="cser:CCO03_04365"/>
<dbReference type="Pfam" id="PF11740">
    <property type="entry name" value="KfrA_N"/>
    <property type="match status" value="1"/>
</dbReference>
<dbReference type="AlphaFoldDB" id="A0A1Y0EKW1"/>
<dbReference type="OrthoDB" id="7015148at2"/>
<keyword evidence="4" id="KW-1185">Reference proteome</keyword>
<dbReference type="InterPro" id="IPR021104">
    <property type="entry name" value="KfrA_DNA-bd_N"/>
</dbReference>
<protein>
    <submittedName>
        <fullName evidence="3">DNA-binding protein</fullName>
    </submittedName>
</protein>
<gene>
    <name evidence="3" type="ORF">CCO03_04365</name>
</gene>
<evidence type="ECO:0000313" key="3">
    <source>
        <dbReference type="EMBL" id="ARU04009.1"/>
    </source>
</evidence>
<organism evidence="3 4">
    <name type="scientific">Comamonas serinivorans</name>
    <dbReference type="NCBI Taxonomy" id="1082851"/>
    <lineage>
        <taxon>Bacteria</taxon>
        <taxon>Pseudomonadati</taxon>
        <taxon>Pseudomonadota</taxon>
        <taxon>Betaproteobacteria</taxon>
        <taxon>Burkholderiales</taxon>
        <taxon>Comamonadaceae</taxon>
        <taxon>Comamonas</taxon>
    </lineage>
</organism>
<keyword evidence="3" id="KW-0238">DNA-binding</keyword>